<proteinExistence type="predicted"/>
<dbReference type="Proteomes" id="UP001271007">
    <property type="component" value="Unassembled WGS sequence"/>
</dbReference>
<evidence type="ECO:0000256" key="1">
    <source>
        <dbReference type="SAM" id="MobiDB-lite"/>
    </source>
</evidence>
<evidence type="ECO:0000313" key="3">
    <source>
        <dbReference type="Proteomes" id="UP001271007"/>
    </source>
</evidence>
<reference evidence="2" key="1">
    <citation type="submission" date="2023-04" db="EMBL/GenBank/DDBJ databases">
        <title>Black Yeasts Isolated from many extreme environments.</title>
        <authorList>
            <person name="Coleine C."/>
            <person name="Stajich J.E."/>
            <person name="Selbmann L."/>
        </authorList>
    </citation>
    <scope>NUCLEOTIDE SEQUENCE</scope>
    <source>
        <strain evidence="2">CCFEE 5312</strain>
    </source>
</reference>
<comment type="caution">
    <text evidence="2">The sequence shown here is derived from an EMBL/GenBank/DDBJ whole genome shotgun (WGS) entry which is preliminary data.</text>
</comment>
<keyword evidence="3" id="KW-1185">Reference proteome</keyword>
<protein>
    <submittedName>
        <fullName evidence="2">Uncharacterized protein</fullName>
    </submittedName>
</protein>
<dbReference type="EMBL" id="JAWDJX010000037">
    <property type="protein sequence ID" value="KAK3049829.1"/>
    <property type="molecule type" value="Genomic_DNA"/>
</dbReference>
<accession>A0AAJ0G6J3</accession>
<name>A0AAJ0G6J3_9PEZI</name>
<gene>
    <name evidence="2" type="ORF">LTR09_009005</name>
</gene>
<dbReference type="AlphaFoldDB" id="A0AAJ0G6J3"/>
<organism evidence="2 3">
    <name type="scientific">Extremus antarcticus</name>
    <dbReference type="NCBI Taxonomy" id="702011"/>
    <lineage>
        <taxon>Eukaryota</taxon>
        <taxon>Fungi</taxon>
        <taxon>Dikarya</taxon>
        <taxon>Ascomycota</taxon>
        <taxon>Pezizomycotina</taxon>
        <taxon>Dothideomycetes</taxon>
        <taxon>Dothideomycetidae</taxon>
        <taxon>Mycosphaerellales</taxon>
        <taxon>Extremaceae</taxon>
        <taxon>Extremus</taxon>
    </lineage>
</organism>
<sequence length="231" mass="26649">MEDVDEEDPCYCKNYTSVLRNVEREYDDALNAKLRQKGRLVKQEFVRGLDWTEDDFQNVSRAARVFCREFTDKTRAGFVAAGDIHGLRLTKQYLKQAVEGIAEMLRYDVPNDVGTGMRPRPTGRMLLSIAERFGAYWIEWMQKIEFFRLEETDIQYRPRMRIGPEAPARLRPTKPLSTIKEVQRVEAVGARSHRRPGLRALCVDPENHTGGGSGPNQKRLHNGRQRELRGA</sequence>
<feature type="region of interest" description="Disordered" evidence="1">
    <location>
        <begin position="190"/>
        <end position="231"/>
    </location>
</feature>
<evidence type="ECO:0000313" key="2">
    <source>
        <dbReference type="EMBL" id="KAK3049829.1"/>
    </source>
</evidence>